<accession>A0A0R0LZW8</accession>
<evidence type="ECO:0000313" key="2">
    <source>
        <dbReference type="Proteomes" id="UP000051530"/>
    </source>
</evidence>
<protein>
    <submittedName>
        <fullName evidence="1">Uncharacterized protein</fullName>
    </submittedName>
</protein>
<gene>
    <name evidence="1" type="ORF">M153_14700018107</name>
</gene>
<dbReference type="VEuPathDB" id="MicrosporidiaDB:M153_14700018107"/>
<reference evidence="1 2" key="1">
    <citation type="submission" date="2015-07" db="EMBL/GenBank/DDBJ databases">
        <title>The genome of Pseudoloma neurophilia, a relevant intracellular parasite of the zebrafish.</title>
        <authorList>
            <person name="Ndikumana S."/>
            <person name="Pelin A."/>
            <person name="Sanders J."/>
            <person name="Corradi N."/>
        </authorList>
    </citation>
    <scope>NUCLEOTIDE SEQUENCE [LARGE SCALE GENOMIC DNA]</scope>
    <source>
        <strain evidence="1 2">MK1</strain>
    </source>
</reference>
<proteinExistence type="predicted"/>
<comment type="caution">
    <text evidence="1">The sequence shown here is derived from an EMBL/GenBank/DDBJ whole genome shotgun (WGS) entry which is preliminary data.</text>
</comment>
<keyword evidence="2" id="KW-1185">Reference proteome</keyword>
<dbReference type="AlphaFoldDB" id="A0A0R0LZW8"/>
<dbReference type="EMBL" id="LGUB01000031">
    <property type="protein sequence ID" value="KRH94796.1"/>
    <property type="molecule type" value="Genomic_DNA"/>
</dbReference>
<evidence type="ECO:0000313" key="1">
    <source>
        <dbReference type="EMBL" id="KRH94796.1"/>
    </source>
</evidence>
<organism evidence="1 2">
    <name type="scientific">Pseudoloma neurophilia</name>
    <dbReference type="NCBI Taxonomy" id="146866"/>
    <lineage>
        <taxon>Eukaryota</taxon>
        <taxon>Fungi</taxon>
        <taxon>Fungi incertae sedis</taxon>
        <taxon>Microsporidia</taxon>
        <taxon>Pseudoloma</taxon>
    </lineage>
</organism>
<dbReference type="Proteomes" id="UP000051530">
    <property type="component" value="Unassembled WGS sequence"/>
</dbReference>
<sequence length="85" mass="10312">MEYFYQKETQKWIEKLEFPDLKSDYILDTYLTEWKISKNEKFVSRIKLLEPNNPLTEVSKIIEIGHSEIFHQLLPYQKFTLNLVS</sequence>
<feature type="non-terminal residue" evidence="1">
    <location>
        <position position="85"/>
    </location>
</feature>
<name>A0A0R0LZW8_9MICR</name>